<feature type="compositionally biased region" description="Basic and acidic residues" evidence="1">
    <location>
        <begin position="124"/>
        <end position="133"/>
    </location>
</feature>
<keyword evidence="3" id="KW-1185">Reference proteome</keyword>
<evidence type="ECO:0000313" key="3">
    <source>
        <dbReference type="Proteomes" id="UP000299102"/>
    </source>
</evidence>
<gene>
    <name evidence="2" type="ORF">EVAR_53823_1</name>
</gene>
<accession>A0A4C1YKK3</accession>
<evidence type="ECO:0000256" key="1">
    <source>
        <dbReference type="SAM" id="MobiDB-lite"/>
    </source>
</evidence>
<protein>
    <submittedName>
        <fullName evidence="2">Uncharacterized protein</fullName>
    </submittedName>
</protein>
<proteinExistence type="predicted"/>
<name>A0A4C1YKK3_EUMVA</name>
<dbReference type="Proteomes" id="UP000299102">
    <property type="component" value="Unassembled WGS sequence"/>
</dbReference>
<dbReference type="AlphaFoldDB" id="A0A4C1YKK3"/>
<evidence type="ECO:0000313" key="2">
    <source>
        <dbReference type="EMBL" id="GBP76941.1"/>
    </source>
</evidence>
<feature type="region of interest" description="Disordered" evidence="1">
    <location>
        <begin position="78"/>
        <end position="143"/>
    </location>
</feature>
<reference evidence="2 3" key="1">
    <citation type="journal article" date="2019" name="Commun. Biol.">
        <title>The bagworm genome reveals a unique fibroin gene that provides high tensile strength.</title>
        <authorList>
            <person name="Kono N."/>
            <person name="Nakamura H."/>
            <person name="Ohtoshi R."/>
            <person name="Tomita M."/>
            <person name="Numata K."/>
            <person name="Arakawa K."/>
        </authorList>
    </citation>
    <scope>NUCLEOTIDE SEQUENCE [LARGE SCALE GENOMIC DNA]</scope>
</reference>
<comment type="caution">
    <text evidence="2">The sequence shown here is derived from an EMBL/GenBank/DDBJ whole genome shotgun (WGS) entry which is preliminary data.</text>
</comment>
<sequence length="246" mass="26827">MGCLRGRSCTDAQRDGSHYKRLRYRPVRSARPAAGVCGFANSARAKPRIKANIVITVTGILFSRRCGSRPFPAVVHSEISNEAESRPRTGGEAGAGGGRDDPSRVASRYGRTKGGGRFSPGNINDRDIRRRSSDGPPTMDYTSHRFPVEHVLDGAGARRDSKSFRILNNCTLTFRRSSLCIADESTGESSGRVRVCYVIGVNATLKAAKRDVSARKKGYAFRAGRRAAVALTKLDYRNGDDLNVFE</sequence>
<dbReference type="EMBL" id="BGZK01001310">
    <property type="protein sequence ID" value="GBP76941.1"/>
    <property type="molecule type" value="Genomic_DNA"/>
</dbReference>
<organism evidence="2 3">
    <name type="scientific">Eumeta variegata</name>
    <name type="common">Bagworm moth</name>
    <name type="synonym">Eumeta japonica</name>
    <dbReference type="NCBI Taxonomy" id="151549"/>
    <lineage>
        <taxon>Eukaryota</taxon>
        <taxon>Metazoa</taxon>
        <taxon>Ecdysozoa</taxon>
        <taxon>Arthropoda</taxon>
        <taxon>Hexapoda</taxon>
        <taxon>Insecta</taxon>
        <taxon>Pterygota</taxon>
        <taxon>Neoptera</taxon>
        <taxon>Endopterygota</taxon>
        <taxon>Lepidoptera</taxon>
        <taxon>Glossata</taxon>
        <taxon>Ditrysia</taxon>
        <taxon>Tineoidea</taxon>
        <taxon>Psychidae</taxon>
        <taxon>Oiketicinae</taxon>
        <taxon>Eumeta</taxon>
    </lineage>
</organism>